<name>A0ABW3GS29_9FLAO</name>
<dbReference type="RefSeq" id="WP_379658556.1">
    <property type="nucleotide sequence ID" value="NZ_JBHTIV010000013.1"/>
</dbReference>
<organism evidence="1 2">
    <name type="scientific">Psychroflexus salinarum</name>
    <dbReference type="NCBI Taxonomy" id="546024"/>
    <lineage>
        <taxon>Bacteria</taxon>
        <taxon>Pseudomonadati</taxon>
        <taxon>Bacteroidota</taxon>
        <taxon>Flavobacteriia</taxon>
        <taxon>Flavobacteriales</taxon>
        <taxon>Flavobacteriaceae</taxon>
        <taxon>Psychroflexus</taxon>
    </lineage>
</organism>
<dbReference type="InterPro" id="IPR019619">
    <property type="entry name" value="DUF2490"/>
</dbReference>
<keyword evidence="2" id="KW-1185">Reference proteome</keyword>
<dbReference type="Pfam" id="PF10677">
    <property type="entry name" value="DUF2490"/>
    <property type="match status" value="1"/>
</dbReference>
<evidence type="ECO:0000313" key="1">
    <source>
        <dbReference type="EMBL" id="MFD0933253.1"/>
    </source>
</evidence>
<dbReference type="Proteomes" id="UP001597049">
    <property type="component" value="Unassembled WGS sequence"/>
</dbReference>
<protein>
    <submittedName>
        <fullName evidence="1">DUF2490 domain-containing protein</fullName>
    </submittedName>
</protein>
<dbReference type="EMBL" id="JBHTIV010000013">
    <property type="protein sequence ID" value="MFD0933253.1"/>
    <property type="molecule type" value="Genomic_DNA"/>
</dbReference>
<proteinExistence type="predicted"/>
<comment type="caution">
    <text evidence="1">The sequence shown here is derived from an EMBL/GenBank/DDBJ whole genome shotgun (WGS) entry which is preliminary data.</text>
</comment>
<evidence type="ECO:0000313" key="2">
    <source>
        <dbReference type="Proteomes" id="UP001597049"/>
    </source>
</evidence>
<accession>A0ABW3GS29</accession>
<sequence>MKYFFFIAFAFSTIIAEAQNNRFIFGFFPEASLKYNISEKYSITHKIESQHGVFDSNRLNDELEYEHSLTDLQSFLGRRLSPFVKVDIGYQYRLEEGENTHRSIQQVSILQRESYFRIGHRIRIDQTFFKEEPLLFRARYRLKGQIPLQGQELDPGENYLAISNELIYMIQSSEDDLENRFAVAYGFYFDDKNKFEVGLDYRTDDYLVEDRFRHRLWFKFGYYKSL</sequence>
<reference evidence="2" key="1">
    <citation type="journal article" date="2019" name="Int. J. Syst. Evol. Microbiol.">
        <title>The Global Catalogue of Microorganisms (GCM) 10K type strain sequencing project: providing services to taxonomists for standard genome sequencing and annotation.</title>
        <authorList>
            <consortium name="The Broad Institute Genomics Platform"/>
            <consortium name="The Broad Institute Genome Sequencing Center for Infectious Disease"/>
            <person name="Wu L."/>
            <person name="Ma J."/>
        </authorList>
    </citation>
    <scope>NUCLEOTIDE SEQUENCE [LARGE SCALE GENOMIC DNA]</scope>
    <source>
        <strain evidence="2">CCUG 56752</strain>
    </source>
</reference>
<gene>
    <name evidence="1" type="ORF">ACFQ0R_11655</name>
</gene>